<evidence type="ECO:0000259" key="2">
    <source>
        <dbReference type="Pfam" id="PF00326"/>
    </source>
</evidence>
<feature type="domain" description="Peptidase S9 prolyl oligopeptidase catalytic" evidence="2">
    <location>
        <begin position="470"/>
        <end position="629"/>
    </location>
</feature>
<feature type="region of interest" description="Disordered" evidence="1">
    <location>
        <begin position="228"/>
        <end position="253"/>
    </location>
</feature>
<keyword evidence="4" id="KW-1185">Reference proteome</keyword>
<sequence>MVTVAYVLAALAAAPTDAPTSLPDDRAPITTRDLVEVREITAPTLSPDGRRIAYRVSHPSVDANVAQLGWYIVDVTKRGEPIILDGGVERPDAGGTPIEAAPLWDADSRGLRFLALKDGIIAIWHWRENEPLAREIVDDADIVDFGLSVDGTALRYSVGPTRGAIAAAERSAYRDGVLVDGTLNLNQPVAGGVIEDGRRIMRRISSPWFDNQRILWDAPRTEKSIVPRSPVQLPAPPAPVQDLSSRAADGSRAEISSDKAVQRIRVTRPDGRSIECTAVPCRSGQLLALAWAGSDRLVLFEKFGSAREIAWLWTVGASEAKRLATTNGALRVPGRPPRCAVGADALYCADAQPLEPPRLVRVDFANGRTHILAEPNHQLATRVAAKVEPMVWDGGFTGYFLTPPQATSPLPVVVHYYMCDGFLKGGTGDEIPMLPLVEHGIAVLCINAIRAPRAAGMEGSYDLALKTIGAAIDGLAAQGKIDPGRVGIGGLSFGSSVALWSIRKSKRFAAATVASGQVSPHYYWINALPDRGFTAMLKDYWNLGDPESDLARWKFVSPVWDIEALDTPLLMQLPESEVQSNVEFHARLKRAGKPVEMFVFADELHIKYQPAHKRASYERTLDWYRFWLKREEDAAPEKGDQYRRWRKLRAGQSLPAPAP</sequence>
<dbReference type="InterPro" id="IPR053536">
    <property type="entry name" value="Lasso_peptide_isopeptidase"/>
</dbReference>
<evidence type="ECO:0000313" key="3">
    <source>
        <dbReference type="EMBL" id="PQM26675.1"/>
    </source>
</evidence>
<comment type="caution">
    <text evidence="3">The sequence shown here is derived from an EMBL/GenBank/DDBJ whole genome shotgun (WGS) entry which is preliminary data.</text>
</comment>
<accession>A0A2S8B2N8</accession>
<dbReference type="OrthoDB" id="100212at2"/>
<dbReference type="Gene3D" id="3.40.50.1820">
    <property type="entry name" value="alpha/beta hydrolase"/>
    <property type="match status" value="1"/>
</dbReference>
<dbReference type="EMBL" id="PHFW01000003">
    <property type="protein sequence ID" value="PQM26675.1"/>
    <property type="molecule type" value="Genomic_DNA"/>
</dbReference>
<dbReference type="InterPro" id="IPR001375">
    <property type="entry name" value="Peptidase_S9_cat"/>
</dbReference>
<dbReference type="AlphaFoldDB" id="A0A2S8B2N8"/>
<evidence type="ECO:0000313" key="4">
    <source>
        <dbReference type="Proteomes" id="UP000238954"/>
    </source>
</evidence>
<reference evidence="4" key="1">
    <citation type="submission" date="2017-11" db="EMBL/GenBank/DDBJ databases">
        <title>The complete genome sequence of Sphingopyxis pomeranensis sp. nov. strain WS5A3p.</title>
        <authorList>
            <person name="Kaminski M.A."/>
        </authorList>
    </citation>
    <scope>NUCLEOTIDE SEQUENCE [LARGE SCALE GENOMIC DNA]</scope>
    <source>
        <strain evidence="4">WS5A3p</strain>
    </source>
</reference>
<dbReference type="SUPFAM" id="SSF53474">
    <property type="entry name" value="alpha/beta-Hydrolases"/>
    <property type="match status" value="1"/>
</dbReference>
<proteinExistence type="predicted"/>
<dbReference type="GO" id="GO:0006508">
    <property type="term" value="P:proteolysis"/>
    <property type="evidence" value="ECO:0007669"/>
    <property type="project" value="InterPro"/>
</dbReference>
<dbReference type="RefSeq" id="WP_106000044.1">
    <property type="nucleotide sequence ID" value="NZ_CM009578.1"/>
</dbReference>
<gene>
    <name evidence="3" type="ORF">CVO77_16860</name>
</gene>
<dbReference type="Proteomes" id="UP000238954">
    <property type="component" value="Chromosome"/>
</dbReference>
<dbReference type="GO" id="GO:0008236">
    <property type="term" value="F:serine-type peptidase activity"/>
    <property type="evidence" value="ECO:0007669"/>
    <property type="project" value="InterPro"/>
</dbReference>
<dbReference type="InterPro" id="IPR011042">
    <property type="entry name" value="6-blade_b-propeller_TolB-like"/>
</dbReference>
<dbReference type="InterPro" id="IPR029058">
    <property type="entry name" value="AB_hydrolase_fold"/>
</dbReference>
<dbReference type="Gene3D" id="2.120.10.30">
    <property type="entry name" value="TolB, C-terminal domain"/>
    <property type="match status" value="1"/>
</dbReference>
<evidence type="ECO:0000256" key="1">
    <source>
        <dbReference type="SAM" id="MobiDB-lite"/>
    </source>
</evidence>
<protein>
    <recommendedName>
        <fullName evidence="2">Peptidase S9 prolyl oligopeptidase catalytic domain-containing protein</fullName>
    </recommendedName>
</protein>
<dbReference type="Pfam" id="PF00326">
    <property type="entry name" value="Peptidase_S9"/>
    <property type="match status" value="1"/>
</dbReference>
<name>A0A2S8B2N8_9SPHN</name>
<dbReference type="SUPFAM" id="SSF82171">
    <property type="entry name" value="DPP6 N-terminal domain-like"/>
    <property type="match status" value="1"/>
</dbReference>
<organism evidence="3 4">
    <name type="scientific">Sphingopyxis lindanitolerans</name>
    <dbReference type="NCBI Taxonomy" id="2054227"/>
    <lineage>
        <taxon>Bacteria</taxon>
        <taxon>Pseudomonadati</taxon>
        <taxon>Pseudomonadota</taxon>
        <taxon>Alphaproteobacteria</taxon>
        <taxon>Sphingomonadales</taxon>
        <taxon>Sphingomonadaceae</taxon>
        <taxon>Sphingopyxis</taxon>
    </lineage>
</organism>
<dbReference type="NCBIfam" id="NF033523">
    <property type="entry name" value="lasso_peptidase"/>
    <property type="match status" value="1"/>
</dbReference>